<dbReference type="InterPro" id="IPR036680">
    <property type="entry name" value="SPOR-like_sf"/>
</dbReference>
<evidence type="ECO:0000256" key="2">
    <source>
        <dbReference type="ARBA" id="ARBA00023239"/>
    </source>
</evidence>
<evidence type="ECO:0000256" key="1">
    <source>
        <dbReference type="ARBA" id="ARBA00022729"/>
    </source>
</evidence>
<dbReference type="PROSITE" id="PS51724">
    <property type="entry name" value="SPOR"/>
    <property type="match status" value="1"/>
</dbReference>
<evidence type="ECO:0000259" key="7">
    <source>
        <dbReference type="PROSITE" id="PS51724"/>
    </source>
</evidence>
<keyword evidence="4" id="KW-0472">Membrane</keyword>
<keyword evidence="4 8" id="KW-0449">Lipoprotein</keyword>
<dbReference type="HAMAP" id="MF_02071">
    <property type="entry name" value="RlpA"/>
    <property type="match status" value="1"/>
</dbReference>
<dbReference type="Proteomes" id="UP000231632">
    <property type="component" value="Unassembled WGS sequence"/>
</dbReference>
<name>A0A1L8CLU7_9PROT</name>
<comment type="function">
    <text evidence="4">Lytic transglycosylase with a strong preference for naked glycan strands that lack stem peptides.</text>
</comment>
<dbReference type="InterPro" id="IPR034718">
    <property type="entry name" value="RlpA"/>
</dbReference>
<evidence type="ECO:0000256" key="5">
    <source>
        <dbReference type="RuleBase" id="RU003495"/>
    </source>
</evidence>
<evidence type="ECO:0000256" key="3">
    <source>
        <dbReference type="ARBA" id="ARBA00023316"/>
    </source>
</evidence>
<dbReference type="STRING" id="1921010.MMIC_P0777"/>
<accession>A0A1L8CLU7</accession>
<evidence type="ECO:0000256" key="6">
    <source>
        <dbReference type="SAM" id="MobiDB-lite"/>
    </source>
</evidence>
<evidence type="ECO:0000313" key="8">
    <source>
        <dbReference type="EMBL" id="GAV19819.1"/>
    </source>
</evidence>
<dbReference type="RefSeq" id="WP_305848783.1">
    <property type="nucleotide sequence ID" value="NZ_BDFD01000005.1"/>
</dbReference>
<dbReference type="AlphaFoldDB" id="A0A1L8CLU7"/>
<dbReference type="Pfam" id="PF05036">
    <property type="entry name" value="SPOR"/>
    <property type="match status" value="1"/>
</dbReference>
<comment type="caution">
    <text evidence="8">The sequence shown here is derived from an EMBL/GenBank/DDBJ whole genome shotgun (WGS) entry which is preliminary data.</text>
</comment>
<gene>
    <name evidence="4" type="primary">rlpA</name>
    <name evidence="8" type="ORF">MMIC_P0777</name>
</gene>
<keyword evidence="1" id="KW-0732">Signal</keyword>
<dbReference type="Pfam" id="PF03330">
    <property type="entry name" value="DPBB_1"/>
    <property type="match status" value="1"/>
</dbReference>
<dbReference type="NCBIfam" id="TIGR00413">
    <property type="entry name" value="rlpA"/>
    <property type="match status" value="1"/>
</dbReference>
<dbReference type="PANTHER" id="PTHR34183:SF1">
    <property type="entry name" value="ENDOLYTIC PEPTIDOGLYCAN TRANSGLYCOSYLASE RLPA"/>
    <property type="match status" value="1"/>
</dbReference>
<dbReference type="GO" id="GO:0000270">
    <property type="term" value="P:peptidoglycan metabolic process"/>
    <property type="evidence" value="ECO:0007669"/>
    <property type="project" value="UniProtKB-UniRule"/>
</dbReference>
<dbReference type="InterPro" id="IPR007730">
    <property type="entry name" value="SPOR-like_dom"/>
</dbReference>
<dbReference type="SUPFAM" id="SSF110997">
    <property type="entry name" value="Sporulation related repeat"/>
    <property type="match status" value="1"/>
</dbReference>
<dbReference type="InterPro" id="IPR009009">
    <property type="entry name" value="RlpA-like_DPBB"/>
</dbReference>
<dbReference type="GO" id="GO:0008932">
    <property type="term" value="F:lytic endotransglycosylase activity"/>
    <property type="evidence" value="ECO:0007669"/>
    <property type="project" value="UniProtKB-UniRule"/>
</dbReference>
<dbReference type="Gene3D" id="2.40.40.10">
    <property type="entry name" value="RlpA-like domain"/>
    <property type="match status" value="1"/>
</dbReference>
<keyword evidence="4" id="KW-0564">Palmitate</keyword>
<comment type="subcellular location">
    <subcellularLocation>
        <location evidence="4">Cell membrane</location>
        <topology evidence="4">Lipid-anchor</topology>
    </subcellularLocation>
</comment>
<dbReference type="CDD" id="cd22268">
    <property type="entry name" value="DPBB_RlpA-like"/>
    <property type="match status" value="1"/>
</dbReference>
<dbReference type="Gene3D" id="3.30.70.1070">
    <property type="entry name" value="Sporulation related repeat"/>
    <property type="match status" value="1"/>
</dbReference>
<sequence length="305" mass="33069">MGEEQIRSRLILTVLSILLSATLLTACGSKHKVSKAERPGGPVLPDGSGGSYKTGNPYQVAGRWYRPMPGVSSYDESGVASWYGSDFHGKRTANGERYDMYTLSAAHKTLPMPTLVRVTNLENGRFVIVRVNDRGPFVKNRLIDLSYAAAKELGYTEKGTTRVRVQTLDKKPGTQAMQRPQTTVASRPAIPVTPSATVPEASIPAPAPASVAVPAAVAAPLLINQQQAAGNIYVQIGAFSSQTNAEQLRLSLLAEYPNTALYPKQLVNQTLYRVRIGPFEQMQQIEQTVIKLQGSGYQQAIVVIE</sequence>
<keyword evidence="3 4" id="KW-0961">Cell wall biogenesis/degradation</keyword>
<dbReference type="EC" id="4.2.2.-" evidence="4"/>
<evidence type="ECO:0000256" key="4">
    <source>
        <dbReference type="HAMAP-Rule" id="MF_02071"/>
    </source>
</evidence>
<feature type="domain" description="SPOR" evidence="7">
    <location>
        <begin position="226"/>
        <end position="305"/>
    </location>
</feature>
<dbReference type="InterPro" id="IPR012997">
    <property type="entry name" value="RplA"/>
</dbReference>
<organism evidence="8 9">
    <name type="scientific">Mariprofundus micogutta</name>
    <dbReference type="NCBI Taxonomy" id="1921010"/>
    <lineage>
        <taxon>Bacteria</taxon>
        <taxon>Pseudomonadati</taxon>
        <taxon>Pseudomonadota</taxon>
        <taxon>Candidatius Mariprofundia</taxon>
        <taxon>Mariprofundales</taxon>
        <taxon>Mariprofundaceae</taxon>
        <taxon>Mariprofundus</taxon>
    </lineage>
</organism>
<dbReference type="GO" id="GO:0071555">
    <property type="term" value="P:cell wall organization"/>
    <property type="evidence" value="ECO:0007669"/>
    <property type="project" value="UniProtKB-KW"/>
</dbReference>
<keyword evidence="4" id="KW-1003">Cell membrane</keyword>
<dbReference type="GO" id="GO:0005886">
    <property type="term" value="C:plasma membrane"/>
    <property type="evidence" value="ECO:0007669"/>
    <property type="project" value="UniProtKB-SubCell"/>
</dbReference>
<dbReference type="InterPro" id="IPR036908">
    <property type="entry name" value="RlpA-like_sf"/>
</dbReference>
<dbReference type="PANTHER" id="PTHR34183">
    <property type="entry name" value="ENDOLYTIC PEPTIDOGLYCAN TRANSGLYCOSYLASE RLPA"/>
    <property type="match status" value="1"/>
</dbReference>
<dbReference type="GO" id="GO:0042834">
    <property type="term" value="F:peptidoglycan binding"/>
    <property type="evidence" value="ECO:0007669"/>
    <property type="project" value="InterPro"/>
</dbReference>
<reference evidence="8 9" key="1">
    <citation type="journal article" date="2017" name="Arch. Microbiol.">
        <title>Mariprofundus micogutta sp. nov., a novel iron-oxidizing zetaproteobacterium isolated from a deep-sea hydrothermal field at the Bayonnaise knoll of the Izu-Ogasawara arc, and a description of Mariprofundales ord. nov. and Zetaproteobacteria classis nov.</title>
        <authorList>
            <person name="Makita H."/>
            <person name="Tanaka E."/>
            <person name="Mitsunobu S."/>
            <person name="Miyazaki M."/>
            <person name="Nunoura T."/>
            <person name="Uematsu K."/>
            <person name="Takaki Y."/>
            <person name="Nishi S."/>
            <person name="Shimamura S."/>
            <person name="Takai K."/>
        </authorList>
    </citation>
    <scope>NUCLEOTIDE SEQUENCE [LARGE SCALE GENOMIC DNA]</scope>
    <source>
        <strain evidence="8 9">ET2</strain>
    </source>
</reference>
<dbReference type="SUPFAM" id="SSF50685">
    <property type="entry name" value="Barwin-like endoglucanases"/>
    <property type="match status" value="1"/>
</dbReference>
<evidence type="ECO:0000313" key="9">
    <source>
        <dbReference type="Proteomes" id="UP000231632"/>
    </source>
</evidence>
<comment type="similarity">
    <text evidence="4 5">Belongs to the RlpA family.</text>
</comment>
<dbReference type="EMBL" id="BDFD01000005">
    <property type="protein sequence ID" value="GAV19819.1"/>
    <property type="molecule type" value="Genomic_DNA"/>
</dbReference>
<proteinExistence type="inferred from homology"/>
<keyword evidence="2 4" id="KW-0456">Lyase</keyword>
<feature type="region of interest" description="Disordered" evidence="6">
    <location>
        <begin position="31"/>
        <end position="52"/>
    </location>
</feature>
<keyword evidence="9" id="KW-1185">Reference proteome</keyword>
<protein>
    <recommendedName>
        <fullName evidence="4">Endolytic peptidoglycan transglycosylase RlpA</fullName>
        <ecNumber evidence="4">4.2.2.-</ecNumber>
    </recommendedName>
</protein>
<dbReference type="PROSITE" id="PS51257">
    <property type="entry name" value="PROKAR_LIPOPROTEIN"/>
    <property type="match status" value="1"/>
</dbReference>